<dbReference type="RefSeq" id="WP_078666618.1">
    <property type="nucleotide sequence ID" value="NZ_FUXM01000055.1"/>
</dbReference>
<dbReference type="InterPro" id="IPR036388">
    <property type="entry name" value="WH-like_DNA-bd_sf"/>
</dbReference>
<comment type="similarity">
    <text evidence="1">Belongs to the FtsK/SpoIIIE/SftA family.</text>
</comment>
<keyword evidence="3 5" id="KW-0067">ATP-binding</keyword>
<dbReference type="SUPFAM" id="SSF46785">
    <property type="entry name" value="Winged helix' DNA-binding domain"/>
    <property type="match status" value="1"/>
</dbReference>
<gene>
    <name evidence="8" type="ORF">SAMN02745885_02651</name>
</gene>
<keyword evidence="2 5" id="KW-0547">Nucleotide-binding</keyword>
<dbReference type="GO" id="GO:0005524">
    <property type="term" value="F:ATP binding"/>
    <property type="evidence" value="ECO:0007669"/>
    <property type="project" value="UniProtKB-UniRule"/>
</dbReference>
<dbReference type="Pfam" id="PF09397">
    <property type="entry name" value="FtsK_gamma"/>
    <property type="match status" value="1"/>
</dbReference>
<dbReference type="AlphaFoldDB" id="A0A1T4SFD3"/>
<evidence type="ECO:0000256" key="4">
    <source>
        <dbReference type="ARBA" id="ARBA00023125"/>
    </source>
</evidence>
<reference evidence="9" key="1">
    <citation type="submission" date="2017-02" db="EMBL/GenBank/DDBJ databases">
        <authorList>
            <person name="Varghese N."/>
            <person name="Submissions S."/>
        </authorList>
    </citation>
    <scope>NUCLEOTIDE SEQUENCE [LARGE SCALE GENOMIC DNA]</scope>
    <source>
        <strain evidence="9">DSM 16521</strain>
    </source>
</reference>
<dbReference type="PROSITE" id="PS50901">
    <property type="entry name" value="FTSK"/>
    <property type="match status" value="1"/>
</dbReference>
<dbReference type="InterPro" id="IPR036390">
    <property type="entry name" value="WH_DNA-bd_sf"/>
</dbReference>
<keyword evidence="9" id="KW-1185">Reference proteome</keyword>
<dbReference type="InterPro" id="IPR027417">
    <property type="entry name" value="P-loop_NTPase"/>
</dbReference>
<evidence type="ECO:0000259" key="7">
    <source>
        <dbReference type="PROSITE" id="PS50901"/>
    </source>
</evidence>
<dbReference type="GO" id="GO:0003677">
    <property type="term" value="F:DNA binding"/>
    <property type="evidence" value="ECO:0007669"/>
    <property type="project" value="UniProtKB-KW"/>
</dbReference>
<dbReference type="InterPro" id="IPR041027">
    <property type="entry name" value="FtsK_alpha"/>
</dbReference>
<proteinExistence type="inferred from homology"/>
<protein>
    <submittedName>
        <fullName evidence="8">DNA translocase FtsK</fullName>
    </submittedName>
</protein>
<evidence type="ECO:0000256" key="2">
    <source>
        <dbReference type="ARBA" id="ARBA00022741"/>
    </source>
</evidence>
<dbReference type="CDD" id="cd01127">
    <property type="entry name" value="TrwB_TraG_TraD_VirD4"/>
    <property type="match status" value="1"/>
</dbReference>
<sequence>MGEEPRFYREIPAPKGRDLIDYIKNLGQSASQPATEKARPVTPPANQDTGVSPGAGRRSPAQGLSVSKFEELFSYRRPVLLEELERKKQKEAEKRQGEILAAQATAMEMAPVVAETITESFQEDMSPTRLLTDDELLALTSAWEELEGWDAETADGEESEETVVQTELEEKPLQPLEISKEAGASWQEPQSVLPPLEFLTLPPTEQTANDDDEEILQNAALLEQTLSHFGIKAQVTDFSRGPTITRYELQPAPGVKVSRIVGLADDLALSLAAADIRIEAPIPGKSAVGIEVPNRQARPVYFRQVLEDPQVSKHPSPLAVALGQDIAGETVVADLARMPHLLIAGSTGSGKSVCMNTLIASVLFRAQPWQVKFLMIDPKMVELSVYNGIPHLLAPVVTDPKQATAALKWVVTEMENRYSLFAASGVRNLESYNQLLVSRQEQPLPLIVVLIDELADLMLVASKEVEEYICRLAQMARAAGIHLVIATQRPSVDVITGIIKANIPSRIAFAVSSQVDSRTILDMAGAEKLLGRGDMLFFPLGQPKPRRVQGAFVSDREIERLVNFWRQQGVPDYLVGFGSEDNNNEGKNLEEEDELLPEAIRLVIQYGQASASLLQRRFRIGYTRAARLIDIMEQMGVVGSYGGSKPREVLMTMEEFEQWLGNA</sequence>
<dbReference type="GO" id="GO:0016020">
    <property type="term" value="C:membrane"/>
    <property type="evidence" value="ECO:0007669"/>
    <property type="project" value="UniProtKB-SubCell"/>
</dbReference>
<dbReference type="EMBL" id="FUXM01000055">
    <property type="protein sequence ID" value="SKA27014.1"/>
    <property type="molecule type" value="Genomic_DNA"/>
</dbReference>
<evidence type="ECO:0000256" key="3">
    <source>
        <dbReference type="ARBA" id="ARBA00022840"/>
    </source>
</evidence>
<dbReference type="InterPro" id="IPR003593">
    <property type="entry name" value="AAA+_ATPase"/>
</dbReference>
<name>A0A1T4SFD3_9FIRM</name>
<dbReference type="InterPro" id="IPR050206">
    <property type="entry name" value="FtsK/SpoIIIE/SftA"/>
</dbReference>
<feature type="binding site" evidence="5">
    <location>
        <begin position="345"/>
        <end position="352"/>
    </location>
    <ligand>
        <name>ATP</name>
        <dbReference type="ChEBI" id="CHEBI:30616"/>
    </ligand>
</feature>
<dbReference type="SUPFAM" id="SSF52540">
    <property type="entry name" value="P-loop containing nucleoside triphosphate hydrolases"/>
    <property type="match status" value="1"/>
</dbReference>
<dbReference type="PANTHER" id="PTHR22683">
    <property type="entry name" value="SPORULATION PROTEIN RELATED"/>
    <property type="match status" value="1"/>
</dbReference>
<dbReference type="InterPro" id="IPR018541">
    <property type="entry name" value="Ftsk_gamma"/>
</dbReference>
<evidence type="ECO:0000256" key="6">
    <source>
        <dbReference type="SAM" id="MobiDB-lite"/>
    </source>
</evidence>
<dbReference type="Pfam" id="PF17854">
    <property type="entry name" value="FtsK_alpha"/>
    <property type="match status" value="1"/>
</dbReference>
<dbReference type="SMART" id="SM00843">
    <property type="entry name" value="Ftsk_gamma"/>
    <property type="match status" value="1"/>
</dbReference>
<evidence type="ECO:0000313" key="8">
    <source>
        <dbReference type="EMBL" id="SKA27014.1"/>
    </source>
</evidence>
<dbReference type="Proteomes" id="UP000189933">
    <property type="component" value="Unassembled WGS sequence"/>
</dbReference>
<dbReference type="PANTHER" id="PTHR22683:SF41">
    <property type="entry name" value="DNA TRANSLOCASE FTSK"/>
    <property type="match status" value="1"/>
</dbReference>
<dbReference type="SMART" id="SM00382">
    <property type="entry name" value="AAA"/>
    <property type="match status" value="1"/>
</dbReference>
<dbReference type="OrthoDB" id="9807790at2"/>
<dbReference type="Gene3D" id="3.40.50.300">
    <property type="entry name" value="P-loop containing nucleotide triphosphate hydrolases"/>
    <property type="match status" value="1"/>
</dbReference>
<feature type="domain" description="FtsK" evidence="7">
    <location>
        <begin position="328"/>
        <end position="518"/>
    </location>
</feature>
<dbReference type="Gene3D" id="3.30.980.40">
    <property type="match status" value="1"/>
</dbReference>
<accession>A0A1T4SFD3</accession>
<evidence type="ECO:0000256" key="1">
    <source>
        <dbReference type="ARBA" id="ARBA00006474"/>
    </source>
</evidence>
<evidence type="ECO:0000256" key="5">
    <source>
        <dbReference type="PROSITE-ProRule" id="PRU00289"/>
    </source>
</evidence>
<dbReference type="Pfam" id="PF01580">
    <property type="entry name" value="FtsK_SpoIIIE"/>
    <property type="match status" value="1"/>
</dbReference>
<keyword evidence="4" id="KW-0238">DNA-binding</keyword>
<feature type="region of interest" description="Disordered" evidence="6">
    <location>
        <begin position="25"/>
        <end position="63"/>
    </location>
</feature>
<evidence type="ECO:0000313" key="9">
    <source>
        <dbReference type="Proteomes" id="UP000189933"/>
    </source>
</evidence>
<organism evidence="8 9">
    <name type="scientific">Carboxydocella sporoproducens DSM 16521</name>
    <dbReference type="NCBI Taxonomy" id="1121270"/>
    <lineage>
        <taxon>Bacteria</taxon>
        <taxon>Bacillati</taxon>
        <taxon>Bacillota</taxon>
        <taxon>Clostridia</taxon>
        <taxon>Eubacteriales</taxon>
        <taxon>Clostridiales Family XVI. Incertae Sedis</taxon>
        <taxon>Carboxydocella</taxon>
    </lineage>
</organism>
<dbReference type="Gene3D" id="1.10.10.10">
    <property type="entry name" value="Winged helix-like DNA-binding domain superfamily/Winged helix DNA-binding domain"/>
    <property type="match status" value="1"/>
</dbReference>
<dbReference type="InterPro" id="IPR002543">
    <property type="entry name" value="FtsK_dom"/>
</dbReference>